<protein>
    <submittedName>
        <fullName evidence="1">Uncharacterized protein</fullName>
    </submittedName>
</protein>
<name>A0A6C0B5L5_9ZZZZ</name>
<accession>A0A6C0B5L5</accession>
<sequence length="484" mass="52955">MSAPMERRNISWKGRTFNQIVAGLKRNSNSTVPKNIFAAQPTRHYRKEIANVGACSRASISLDDFTSPGGTIVNTSSTKQTANVEVAEFGLTVNKTERPTTMCDKVACNKAADARRRVRSSGNVKRTFIQSKNNDKYYTSTNEYLVSRNLTVAQNQYSYVRFGDATVEPGSGKSLKNIYSPAGINHCAKVSIRGFSVSPLFTYQWINGFDFNVTIPDGDYDLGEFVSLFQNVMFLNGHYFTNKVTGQKEFAMNFAYDVRTDRIQIQCKAVNKNVYSTAKYVSSPLVLSLTSYVAVPVIRVLANVFQQIIGTNTGYYPTGTNNNHSVNGALITTVAYNGANLADGAFYLQPDLGPGSQTPENNIFNQVPFNASTNLGIDQNYVGTMSPKIGTPYVPLYYKPSNSKFATQGSVDASSRLARLKYDTITSSASTFTTAYGRHTANALAYGVPGPGATFKERIGYSASCIPTASMNKMMKCTTTKIHG</sequence>
<proteinExistence type="predicted"/>
<evidence type="ECO:0000313" key="1">
    <source>
        <dbReference type="EMBL" id="QHS87350.1"/>
    </source>
</evidence>
<dbReference type="EMBL" id="MN739080">
    <property type="protein sequence ID" value="QHS87350.1"/>
    <property type="molecule type" value="Genomic_DNA"/>
</dbReference>
<reference evidence="1" key="1">
    <citation type="journal article" date="2020" name="Nature">
        <title>Giant virus diversity and host interactions through global metagenomics.</title>
        <authorList>
            <person name="Schulz F."/>
            <person name="Roux S."/>
            <person name="Paez-Espino D."/>
            <person name="Jungbluth S."/>
            <person name="Walsh D.A."/>
            <person name="Denef V.J."/>
            <person name="McMahon K.D."/>
            <person name="Konstantinidis K.T."/>
            <person name="Eloe-Fadrosh E.A."/>
            <person name="Kyrpides N.C."/>
            <person name="Woyke T."/>
        </authorList>
    </citation>
    <scope>NUCLEOTIDE SEQUENCE</scope>
    <source>
        <strain evidence="1">GVMAG-M-3300010157-4</strain>
    </source>
</reference>
<organism evidence="1">
    <name type="scientific">viral metagenome</name>
    <dbReference type="NCBI Taxonomy" id="1070528"/>
    <lineage>
        <taxon>unclassified sequences</taxon>
        <taxon>metagenomes</taxon>
        <taxon>organismal metagenomes</taxon>
    </lineage>
</organism>
<dbReference type="AlphaFoldDB" id="A0A6C0B5L5"/>